<dbReference type="Proteomes" id="UP001333102">
    <property type="component" value="Chromosome"/>
</dbReference>
<keyword evidence="9" id="KW-1185">Reference proteome</keyword>
<comment type="similarity">
    <text evidence="1">Belongs to the carbohydrate kinase pfkB family.</text>
</comment>
<comment type="similarity">
    <text evidence="6">Belongs to the carbohydrate kinase PfkB family. LacC subfamily.</text>
</comment>
<evidence type="ECO:0000313" key="9">
    <source>
        <dbReference type="Proteomes" id="UP001333102"/>
    </source>
</evidence>
<dbReference type="NCBIfam" id="TIGR03168">
    <property type="entry name" value="1-PFK"/>
    <property type="match status" value="1"/>
</dbReference>
<dbReference type="Pfam" id="PF00294">
    <property type="entry name" value="PfkB"/>
    <property type="match status" value="1"/>
</dbReference>
<dbReference type="SUPFAM" id="SSF53613">
    <property type="entry name" value="Ribokinase-like"/>
    <property type="match status" value="1"/>
</dbReference>
<keyword evidence="4" id="KW-0418">Kinase</keyword>
<keyword evidence="3 6" id="KW-0547">Nucleotide-binding</keyword>
<dbReference type="InterPro" id="IPR017583">
    <property type="entry name" value="Tagatose/fructose_Pkinase"/>
</dbReference>
<organism evidence="8 9">
    <name type="scientific">Geochorda subterranea</name>
    <dbReference type="NCBI Taxonomy" id="3109564"/>
    <lineage>
        <taxon>Bacteria</taxon>
        <taxon>Bacillati</taxon>
        <taxon>Bacillota</taxon>
        <taxon>Limnochordia</taxon>
        <taxon>Limnochordales</taxon>
        <taxon>Geochordaceae</taxon>
        <taxon>Geochorda</taxon>
    </lineage>
</organism>
<evidence type="ECO:0000313" key="8">
    <source>
        <dbReference type="EMBL" id="WRP14362.1"/>
    </source>
</evidence>
<keyword evidence="2 6" id="KW-0808">Transferase</keyword>
<dbReference type="PROSITE" id="PS00584">
    <property type="entry name" value="PFKB_KINASES_2"/>
    <property type="match status" value="1"/>
</dbReference>
<gene>
    <name evidence="8" type="ORF">VLY81_13220</name>
</gene>
<comment type="catalytic activity">
    <reaction evidence="6">
        <text>D-tagatofuranose 6-phosphate + ATP = D-tagatofuranose 1,6-bisphosphate + ADP + H(+)</text>
        <dbReference type="Rhea" id="RHEA:12420"/>
        <dbReference type="ChEBI" id="CHEBI:15378"/>
        <dbReference type="ChEBI" id="CHEBI:30616"/>
        <dbReference type="ChEBI" id="CHEBI:58694"/>
        <dbReference type="ChEBI" id="CHEBI:58695"/>
        <dbReference type="ChEBI" id="CHEBI:456216"/>
        <dbReference type="EC" id="2.7.1.144"/>
    </reaction>
</comment>
<sequence>MPAMVVVFGPNLAVDRVLDVPGFRAGGVFRTGHTRVVAGGKGANVARALRALGVDVHLVGFVAGWTGRFIRESLADEGIPATLIEVGGLSRTCTLLVDPSRGQATVVNEEGELTVREVDIARLLHGLAALAPQARAVTLSGSLPPAVPDDLYARVIRQAHAAGVPTILDTSGRPLQHGLAAGPWLVKPNRSELLQLLSLIDARHPGAAAMPVEPAVDLGPSGDEGTVASAARRLLAYGVTCAVVSMGAAGALAVTSDGTWLARAPAVRVTNPIGAGDSMVAALAEGVAWGRRLPEMLRRAVAAGSADVATFGPGVIDRDEVERLAAAVEPVPLAAGVGPPA</sequence>
<comment type="pathway">
    <text evidence="6">Carbohydrate metabolism; D-tagatose 6-phosphate degradation; D-glyceraldehyde 3-phosphate and glycerone phosphate from D-tagatose 6-phosphate: step 1/2.</text>
</comment>
<evidence type="ECO:0000259" key="7">
    <source>
        <dbReference type="Pfam" id="PF00294"/>
    </source>
</evidence>
<evidence type="ECO:0000256" key="4">
    <source>
        <dbReference type="ARBA" id="ARBA00022777"/>
    </source>
</evidence>
<dbReference type="InterPro" id="IPR002173">
    <property type="entry name" value="Carboh/pur_kinase_PfkB_CS"/>
</dbReference>
<dbReference type="EMBL" id="CP141614">
    <property type="protein sequence ID" value="WRP14362.1"/>
    <property type="molecule type" value="Genomic_DNA"/>
</dbReference>
<dbReference type="PANTHER" id="PTHR46566">
    <property type="entry name" value="1-PHOSPHOFRUCTOKINASE-RELATED"/>
    <property type="match status" value="1"/>
</dbReference>
<evidence type="ECO:0000256" key="1">
    <source>
        <dbReference type="ARBA" id="ARBA00005380"/>
    </source>
</evidence>
<dbReference type="PIRSF" id="PIRSF000535">
    <property type="entry name" value="1PFK/6PFK/LacC"/>
    <property type="match status" value="1"/>
</dbReference>
<evidence type="ECO:0000256" key="2">
    <source>
        <dbReference type="ARBA" id="ARBA00022679"/>
    </source>
</evidence>
<evidence type="ECO:0000256" key="6">
    <source>
        <dbReference type="PIRNR" id="PIRNR000535"/>
    </source>
</evidence>
<evidence type="ECO:0000256" key="3">
    <source>
        <dbReference type="ARBA" id="ARBA00022741"/>
    </source>
</evidence>
<dbReference type="CDD" id="cd01164">
    <property type="entry name" value="FruK_PfkB_like"/>
    <property type="match status" value="1"/>
</dbReference>
<keyword evidence="5 6" id="KW-0067">ATP-binding</keyword>
<reference evidence="9" key="1">
    <citation type="submission" date="2023-12" db="EMBL/GenBank/DDBJ databases">
        <title>Novel isolates from deep terrestrial aquifers shed light on the physiology and ecology of the class Limnochordia.</title>
        <authorList>
            <person name="Karnachuk O.V."/>
            <person name="Lukina A.P."/>
            <person name="Avakyan M.R."/>
            <person name="Kadnikov V."/>
            <person name="Begmatov S."/>
            <person name="Beletsky A.V."/>
            <person name="Mardanov A.V."/>
            <person name="Ravin N.V."/>
        </authorList>
    </citation>
    <scope>NUCLEOTIDE SEQUENCE [LARGE SCALE GENOMIC DNA]</scope>
    <source>
        <strain evidence="9">LN</strain>
    </source>
</reference>
<proteinExistence type="inferred from homology"/>
<dbReference type="EC" id="2.7.1.144" evidence="6"/>
<feature type="domain" description="Carbohydrate kinase PfkB" evidence="7">
    <location>
        <begin position="4"/>
        <end position="313"/>
    </location>
</feature>
<accession>A0ABZ1BQH2</accession>
<protein>
    <recommendedName>
        <fullName evidence="6">Tagatose-6-phosphate kinase</fullName>
        <ecNumber evidence="6">2.7.1.144</ecNumber>
    </recommendedName>
</protein>
<dbReference type="InterPro" id="IPR029056">
    <property type="entry name" value="Ribokinase-like"/>
</dbReference>
<dbReference type="Gene3D" id="3.40.1190.20">
    <property type="match status" value="1"/>
</dbReference>
<dbReference type="InterPro" id="IPR011611">
    <property type="entry name" value="PfkB_dom"/>
</dbReference>
<dbReference type="PANTHER" id="PTHR46566:SF2">
    <property type="entry name" value="ATP-DEPENDENT 6-PHOSPHOFRUCTOKINASE ISOZYME 2"/>
    <property type="match status" value="1"/>
</dbReference>
<evidence type="ECO:0000256" key="5">
    <source>
        <dbReference type="ARBA" id="ARBA00022840"/>
    </source>
</evidence>
<name>A0ABZ1BQH2_9FIRM</name>
<keyword evidence="6" id="KW-0423">Lactose metabolism</keyword>
<dbReference type="RefSeq" id="WP_324668678.1">
    <property type="nucleotide sequence ID" value="NZ_CP141614.1"/>
</dbReference>